<organism evidence="2 3">
    <name type="scientific">Aureobasidium pullulans</name>
    <name type="common">Black yeast</name>
    <name type="synonym">Pullularia pullulans</name>
    <dbReference type="NCBI Taxonomy" id="5580"/>
    <lineage>
        <taxon>Eukaryota</taxon>
        <taxon>Fungi</taxon>
        <taxon>Dikarya</taxon>
        <taxon>Ascomycota</taxon>
        <taxon>Pezizomycotina</taxon>
        <taxon>Dothideomycetes</taxon>
        <taxon>Dothideomycetidae</taxon>
        <taxon>Dothideales</taxon>
        <taxon>Saccotheciaceae</taxon>
        <taxon>Aureobasidium</taxon>
    </lineage>
</organism>
<evidence type="ECO:0000313" key="2">
    <source>
        <dbReference type="EMBL" id="THZ45123.1"/>
    </source>
</evidence>
<name>A0A4S9V100_AURPU</name>
<evidence type="ECO:0000256" key="1">
    <source>
        <dbReference type="SAM" id="MobiDB-lite"/>
    </source>
</evidence>
<evidence type="ECO:0000313" key="3">
    <source>
        <dbReference type="Proteomes" id="UP000310121"/>
    </source>
</evidence>
<accession>A0A4S9V100</accession>
<protein>
    <submittedName>
        <fullName evidence="2">Uncharacterized protein</fullName>
    </submittedName>
</protein>
<reference evidence="2 3" key="1">
    <citation type="submission" date="2018-10" db="EMBL/GenBank/DDBJ databases">
        <title>Fifty Aureobasidium pullulans genomes reveal a recombining polyextremotolerant generalist.</title>
        <authorList>
            <person name="Gostincar C."/>
            <person name="Turk M."/>
            <person name="Zajc J."/>
            <person name="Gunde-Cimerman N."/>
        </authorList>
    </citation>
    <scope>NUCLEOTIDE SEQUENCE [LARGE SCALE GENOMIC DNA]</scope>
    <source>
        <strain evidence="2 3">EXF-3844</strain>
    </source>
</reference>
<sequence>MVWSMTPSNLDAGTPSSLLHLQINLHKVTRQLQSSPKPITFIPTITMASRNAEAASNSNPDGFHASVPRDEPLMSSGHQPGKMVGNDAAPEFHAETLLAGTAPPEHTFQPDYHAENVAQGGKASDTIGGATSAQVHQGLGQPIQGQTSSELRHDGQSHNKNPGTGLDGLKSGAQGKTVDSRLPEHAGQRNLESDKAQGGTRSNIPSAEERNPDSA</sequence>
<feature type="region of interest" description="Disordered" evidence="1">
    <location>
        <begin position="137"/>
        <end position="215"/>
    </location>
</feature>
<comment type="caution">
    <text evidence="2">The sequence shown here is derived from an EMBL/GenBank/DDBJ whole genome shotgun (WGS) entry which is preliminary data.</text>
</comment>
<dbReference type="EMBL" id="QZBN01000373">
    <property type="protein sequence ID" value="THZ45123.1"/>
    <property type="molecule type" value="Genomic_DNA"/>
</dbReference>
<gene>
    <name evidence="2" type="ORF">D6C90_04584</name>
</gene>
<dbReference type="AlphaFoldDB" id="A0A4S9V100"/>
<dbReference type="Proteomes" id="UP000310121">
    <property type="component" value="Unassembled WGS sequence"/>
</dbReference>
<feature type="compositionally biased region" description="Basic and acidic residues" evidence="1">
    <location>
        <begin position="178"/>
        <end position="195"/>
    </location>
</feature>
<proteinExistence type="predicted"/>
<feature type="region of interest" description="Disordered" evidence="1">
    <location>
        <begin position="52"/>
        <end position="87"/>
    </location>
</feature>